<keyword evidence="4" id="KW-1185">Reference proteome</keyword>
<name>A0A8J5HL88_ZINOF</name>
<evidence type="ECO:0000313" key="3">
    <source>
        <dbReference type="EMBL" id="KAG6527564.1"/>
    </source>
</evidence>
<dbReference type="EMBL" id="JACMSC010000003">
    <property type="protein sequence ID" value="KAG6527564.1"/>
    <property type="molecule type" value="Genomic_DNA"/>
</dbReference>
<dbReference type="Gene3D" id="3.30.200.20">
    <property type="entry name" value="Phosphorylase Kinase, domain 1"/>
    <property type="match status" value="1"/>
</dbReference>
<accession>A0A8J5HL88</accession>
<sequence>MATGVEEPVEASVDELELATSMAKSVVKPLAASVAELEFVTRVATIMAVENLPIEESGNFLTDSDDDLDLLKHEDMKVVAVQVVKIRSWGSLLFGALSPCRSFGGFPMGGKNPSKTLSLVFLTLFAIEACAQVPQSEAPVASPLSKAPPKFAHNVRLRRMILGALFGSLTGFVASLLFLLSVRLLLLCACRPPILKGPVVFSPAISPKALQSALSGDAQSIPNGKYYRVVLEDSGLTVAAKRLLLGATDAGPPANSDSHKRRVQHELELLARVKHRNVMSLRAYIREQEHVWLVYDYLAGGSLEETMVNVRADQLKLAWDVRHRIAVGIAKGLRYLHFECGRRILHYSLKPSNVMLEEGCEPRLADFGLAMLANYRMDAPSTAYYAAPECFQSCRYTEKSDIYSFGMILGVLLTGKDPSHPFFAGETGRGSLGRWIRHLQQVGEARQALDVAMLGEELEEEEMLMAIRIAIVCMSDLPADRPSSDELVSMLTQLHSF</sequence>
<comment type="caution">
    <text evidence="3">The sequence shown here is derived from an EMBL/GenBank/DDBJ whole genome shotgun (WGS) entry which is preliminary data.</text>
</comment>
<keyword evidence="1" id="KW-1133">Transmembrane helix</keyword>
<dbReference type="InterPro" id="IPR000719">
    <property type="entry name" value="Prot_kinase_dom"/>
</dbReference>
<evidence type="ECO:0000256" key="1">
    <source>
        <dbReference type="SAM" id="Phobius"/>
    </source>
</evidence>
<dbReference type="PANTHER" id="PTHR48006:SF100">
    <property type="entry name" value="LRR RECEPTOR-LIKE SERINE_THREONINE-KINASE-RELATED"/>
    <property type="match status" value="1"/>
</dbReference>
<dbReference type="GO" id="GO:0004672">
    <property type="term" value="F:protein kinase activity"/>
    <property type="evidence" value="ECO:0007669"/>
    <property type="project" value="InterPro"/>
</dbReference>
<dbReference type="InterPro" id="IPR011009">
    <property type="entry name" value="Kinase-like_dom_sf"/>
</dbReference>
<dbReference type="PANTHER" id="PTHR48006">
    <property type="entry name" value="LEUCINE-RICH REPEAT-CONTAINING PROTEIN DDB_G0281931-RELATED"/>
    <property type="match status" value="1"/>
</dbReference>
<feature type="transmembrane region" description="Helical" evidence="1">
    <location>
        <begin position="160"/>
        <end position="186"/>
    </location>
</feature>
<dbReference type="PROSITE" id="PS50011">
    <property type="entry name" value="PROTEIN_KINASE_DOM"/>
    <property type="match status" value="1"/>
</dbReference>
<feature type="domain" description="Protein kinase" evidence="2">
    <location>
        <begin position="215"/>
        <end position="497"/>
    </location>
</feature>
<evidence type="ECO:0000313" key="4">
    <source>
        <dbReference type="Proteomes" id="UP000734854"/>
    </source>
</evidence>
<keyword evidence="1" id="KW-0812">Transmembrane</keyword>
<reference evidence="3 4" key="1">
    <citation type="submission" date="2020-08" db="EMBL/GenBank/DDBJ databases">
        <title>Plant Genome Project.</title>
        <authorList>
            <person name="Zhang R.-G."/>
        </authorList>
    </citation>
    <scope>NUCLEOTIDE SEQUENCE [LARGE SCALE GENOMIC DNA]</scope>
    <source>
        <tissue evidence="3">Rhizome</tissue>
    </source>
</reference>
<evidence type="ECO:0000259" key="2">
    <source>
        <dbReference type="PROSITE" id="PS50011"/>
    </source>
</evidence>
<proteinExistence type="predicted"/>
<dbReference type="Pfam" id="PF00069">
    <property type="entry name" value="Pkinase"/>
    <property type="match status" value="1"/>
</dbReference>
<dbReference type="GO" id="GO:0005524">
    <property type="term" value="F:ATP binding"/>
    <property type="evidence" value="ECO:0007669"/>
    <property type="project" value="InterPro"/>
</dbReference>
<dbReference type="InterPro" id="IPR051824">
    <property type="entry name" value="LRR_Rcpt-Like_S/T_Kinase"/>
</dbReference>
<dbReference type="Proteomes" id="UP000734854">
    <property type="component" value="Unassembled WGS sequence"/>
</dbReference>
<organism evidence="3 4">
    <name type="scientific">Zingiber officinale</name>
    <name type="common">Ginger</name>
    <name type="synonym">Amomum zingiber</name>
    <dbReference type="NCBI Taxonomy" id="94328"/>
    <lineage>
        <taxon>Eukaryota</taxon>
        <taxon>Viridiplantae</taxon>
        <taxon>Streptophyta</taxon>
        <taxon>Embryophyta</taxon>
        <taxon>Tracheophyta</taxon>
        <taxon>Spermatophyta</taxon>
        <taxon>Magnoliopsida</taxon>
        <taxon>Liliopsida</taxon>
        <taxon>Zingiberales</taxon>
        <taxon>Zingiberaceae</taxon>
        <taxon>Zingiber</taxon>
    </lineage>
</organism>
<dbReference type="Gene3D" id="1.10.510.10">
    <property type="entry name" value="Transferase(Phosphotransferase) domain 1"/>
    <property type="match status" value="1"/>
</dbReference>
<dbReference type="AlphaFoldDB" id="A0A8J5HL88"/>
<keyword evidence="1" id="KW-0472">Membrane</keyword>
<dbReference type="SUPFAM" id="SSF56112">
    <property type="entry name" value="Protein kinase-like (PK-like)"/>
    <property type="match status" value="1"/>
</dbReference>
<gene>
    <name evidence="3" type="ORF">ZIOFF_009675</name>
</gene>
<protein>
    <recommendedName>
        <fullName evidence="2">Protein kinase domain-containing protein</fullName>
    </recommendedName>
</protein>